<dbReference type="AlphaFoldDB" id="A0AAD3SSQ9"/>
<dbReference type="Proteomes" id="UP001279734">
    <property type="component" value="Unassembled WGS sequence"/>
</dbReference>
<name>A0AAD3SSQ9_NEPGR</name>
<protein>
    <submittedName>
        <fullName evidence="2">Uncharacterized protein</fullName>
    </submittedName>
</protein>
<feature type="transmembrane region" description="Helical" evidence="1">
    <location>
        <begin position="241"/>
        <end position="261"/>
    </location>
</feature>
<comment type="caution">
    <text evidence="2">The sequence shown here is derived from an EMBL/GenBank/DDBJ whole genome shotgun (WGS) entry which is preliminary data.</text>
</comment>
<keyword evidence="1" id="KW-0472">Membrane</keyword>
<organism evidence="2 3">
    <name type="scientific">Nepenthes gracilis</name>
    <name type="common">Slender pitcher plant</name>
    <dbReference type="NCBI Taxonomy" id="150966"/>
    <lineage>
        <taxon>Eukaryota</taxon>
        <taxon>Viridiplantae</taxon>
        <taxon>Streptophyta</taxon>
        <taxon>Embryophyta</taxon>
        <taxon>Tracheophyta</taxon>
        <taxon>Spermatophyta</taxon>
        <taxon>Magnoliopsida</taxon>
        <taxon>eudicotyledons</taxon>
        <taxon>Gunneridae</taxon>
        <taxon>Pentapetalae</taxon>
        <taxon>Caryophyllales</taxon>
        <taxon>Nepenthaceae</taxon>
        <taxon>Nepenthes</taxon>
    </lineage>
</organism>
<keyword evidence="1" id="KW-1133">Transmembrane helix</keyword>
<keyword evidence="1" id="KW-0812">Transmembrane</keyword>
<evidence type="ECO:0000256" key="1">
    <source>
        <dbReference type="SAM" id="Phobius"/>
    </source>
</evidence>
<feature type="transmembrane region" description="Helical" evidence="1">
    <location>
        <begin position="201"/>
        <end position="221"/>
    </location>
</feature>
<sequence length="263" mass="28754">MWSSVGGLLELTGMKRRHQIIHKQKIKLFCHKQLPARTPWCNRAQFSIGPTCNIPENRDQYWSQNKHSLVSKPAQCIKSTGSNHSRQYNILANLEGSREVAQLREQQANNPTPISHCTSQILQLAGSNEQQNCTNRQQLSSATSGGSSKPVKIGNVAHQTAHHHTSPQDKRLGIVDCVDAQCYAMSLKGSAARLHLNSCRLFCICLVVNVGSLSSAISFAAVLSSLPGGSQPGFHPLVELGLPLCVCRIGCLLMLPGWLWLAC</sequence>
<gene>
    <name evidence="2" type="ORF">Nepgr_018739</name>
</gene>
<accession>A0AAD3SSQ9</accession>
<keyword evidence="3" id="KW-1185">Reference proteome</keyword>
<evidence type="ECO:0000313" key="2">
    <source>
        <dbReference type="EMBL" id="GMH16898.1"/>
    </source>
</evidence>
<dbReference type="EMBL" id="BSYO01000017">
    <property type="protein sequence ID" value="GMH16898.1"/>
    <property type="molecule type" value="Genomic_DNA"/>
</dbReference>
<reference evidence="2" key="1">
    <citation type="submission" date="2023-05" db="EMBL/GenBank/DDBJ databases">
        <title>Nepenthes gracilis genome sequencing.</title>
        <authorList>
            <person name="Fukushima K."/>
        </authorList>
    </citation>
    <scope>NUCLEOTIDE SEQUENCE</scope>
    <source>
        <strain evidence="2">SING2019-196</strain>
    </source>
</reference>
<proteinExistence type="predicted"/>
<evidence type="ECO:0000313" key="3">
    <source>
        <dbReference type="Proteomes" id="UP001279734"/>
    </source>
</evidence>